<dbReference type="Gene3D" id="3.90.25.10">
    <property type="entry name" value="UDP-galactose 4-epimerase, domain 1"/>
    <property type="match status" value="1"/>
</dbReference>
<evidence type="ECO:0000259" key="7">
    <source>
        <dbReference type="Pfam" id="PF04321"/>
    </source>
</evidence>
<evidence type="ECO:0000313" key="9">
    <source>
        <dbReference type="Proteomes" id="UP000295150"/>
    </source>
</evidence>
<dbReference type="GO" id="GO:0009243">
    <property type="term" value="P:O antigen biosynthetic process"/>
    <property type="evidence" value="ECO:0007669"/>
    <property type="project" value="UniProtKB-UniPathway"/>
</dbReference>
<dbReference type="NCBIfam" id="TIGR01214">
    <property type="entry name" value="rmlD"/>
    <property type="match status" value="1"/>
</dbReference>
<dbReference type="OrthoDB" id="9803892at2"/>
<dbReference type="CDD" id="cd05254">
    <property type="entry name" value="dTDP_HR_like_SDR_e"/>
    <property type="match status" value="1"/>
</dbReference>
<dbReference type="PANTHER" id="PTHR10491">
    <property type="entry name" value="DTDP-4-DEHYDRORHAMNOSE REDUCTASE"/>
    <property type="match status" value="1"/>
</dbReference>
<dbReference type="InterPro" id="IPR005913">
    <property type="entry name" value="dTDP_dehydrorham_reduct"/>
</dbReference>
<sequence>MKLLITGGTGQVGFELRRQLVTLGEILAPTRPELDLADAQAVERWLARHQPDLVVNAAAYTAVDGAETDTALATRLNAQLPAQLADYCRARDAWLVHYSSDYVYSGSGSAPWRETAKPSPVNAYGRTKLAGDRAIEQSGCRHLIFRTSWVYSARGRNFMKTMLRLGAERSVLKVVADQRGAPTPARLIALVTQQMLARRHSLGSGLYHLAPRGETSWHGFAQEIFALAEQAGLPLAITPAAVAPIATADYPTPAPRPLNSRLELDKLEQALATRLPSWQRQAALTLEEIAPRSA</sequence>
<evidence type="ECO:0000256" key="3">
    <source>
        <dbReference type="ARBA" id="ARBA00012929"/>
    </source>
</evidence>
<comment type="cofactor">
    <cofactor evidence="6">
        <name>Mg(2+)</name>
        <dbReference type="ChEBI" id="CHEBI:18420"/>
    </cofactor>
    <text evidence="6">Binds 1 Mg(2+) ion per monomer.</text>
</comment>
<comment type="function">
    <text evidence="6">Catalyzes the reduction of dTDP-6-deoxy-L-lyxo-4-hexulose to yield dTDP-L-rhamnose.</text>
</comment>
<dbReference type="Pfam" id="PF04321">
    <property type="entry name" value="RmlD_sub_bind"/>
    <property type="match status" value="1"/>
</dbReference>
<evidence type="ECO:0000256" key="2">
    <source>
        <dbReference type="ARBA" id="ARBA00010944"/>
    </source>
</evidence>
<evidence type="ECO:0000313" key="8">
    <source>
        <dbReference type="EMBL" id="TDO10648.1"/>
    </source>
</evidence>
<dbReference type="RefSeq" id="WP_133482785.1">
    <property type="nucleotide sequence ID" value="NZ_SNWH01000005.1"/>
</dbReference>
<accession>A0A4R6HQJ5</accession>
<protein>
    <recommendedName>
        <fullName evidence="4 6">dTDP-4-dehydrorhamnose reductase</fullName>
        <ecNumber evidence="3 6">1.1.1.133</ecNumber>
    </recommendedName>
</protein>
<dbReference type="EMBL" id="SNWH01000005">
    <property type="protein sequence ID" value="TDO10648.1"/>
    <property type="molecule type" value="Genomic_DNA"/>
</dbReference>
<dbReference type="GO" id="GO:0008831">
    <property type="term" value="F:dTDP-4-dehydrorhamnose reductase activity"/>
    <property type="evidence" value="ECO:0007669"/>
    <property type="project" value="UniProtKB-EC"/>
</dbReference>
<dbReference type="SUPFAM" id="SSF51735">
    <property type="entry name" value="NAD(P)-binding Rossmann-fold domains"/>
    <property type="match status" value="1"/>
</dbReference>
<evidence type="ECO:0000256" key="6">
    <source>
        <dbReference type="RuleBase" id="RU364082"/>
    </source>
</evidence>
<keyword evidence="6" id="KW-0521">NADP</keyword>
<feature type="domain" description="RmlD-like substrate binding" evidence="7">
    <location>
        <begin position="1"/>
        <end position="288"/>
    </location>
</feature>
<dbReference type="Gene3D" id="3.40.50.720">
    <property type="entry name" value="NAD(P)-binding Rossmann-like Domain"/>
    <property type="match status" value="1"/>
</dbReference>
<evidence type="ECO:0000256" key="4">
    <source>
        <dbReference type="ARBA" id="ARBA00017099"/>
    </source>
</evidence>
<name>A0A4R6HQJ5_9GAMM</name>
<dbReference type="GO" id="GO:0019305">
    <property type="term" value="P:dTDP-rhamnose biosynthetic process"/>
    <property type="evidence" value="ECO:0007669"/>
    <property type="project" value="UniProtKB-UniPathway"/>
</dbReference>
<comment type="similarity">
    <text evidence="2 6">Belongs to the dTDP-4-dehydrorhamnose reductase family.</text>
</comment>
<dbReference type="EC" id="1.1.1.133" evidence="3 6"/>
<organism evidence="8 9">
    <name type="scientific">Halomonas ventosae</name>
    <dbReference type="NCBI Taxonomy" id="229007"/>
    <lineage>
        <taxon>Bacteria</taxon>
        <taxon>Pseudomonadati</taxon>
        <taxon>Pseudomonadota</taxon>
        <taxon>Gammaproteobacteria</taxon>
        <taxon>Oceanospirillales</taxon>
        <taxon>Halomonadaceae</taxon>
        <taxon>Halomonas</taxon>
    </lineage>
</organism>
<evidence type="ECO:0000256" key="1">
    <source>
        <dbReference type="ARBA" id="ARBA00004781"/>
    </source>
</evidence>
<dbReference type="AlphaFoldDB" id="A0A4R6HQJ5"/>
<dbReference type="Proteomes" id="UP000295150">
    <property type="component" value="Unassembled WGS sequence"/>
</dbReference>
<dbReference type="UniPathway" id="UPA00124"/>
<proteinExistence type="inferred from homology"/>
<comment type="catalytic activity">
    <reaction evidence="5 6">
        <text>dTDP-beta-L-rhamnose + NADP(+) = dTDP-4-dehydro-beta-L-rhamnose + NADPH + H(+)</text>
        <dbReference type="Rhea" id="RHEA:21796"/>
        <dbReference type="ChEBI" id="CHEBI:15378"/>
        <dbReference type="ChEBI" id="CHEBI:57510"/>
        <dbReference type="ChEBI" id="CHEBI:57783"/>
        <dbReference type="ChEBI" id="CHEBI:58349"/>
        <dbReference type="ChEBI" id="CHEBI:62830"/>
        <dbReference type="EC" id="1.1.1.133"/>
    </reaction>
</comment>
<evidence type="ECO:0000256" key="5">
    <source>
        <dbReference type="ARBA" id="ARBA00048200"/>
    </source>
</evidence>
<gene>
    <name evidence="8" type="ORF">DFO68_105173</name>
</gene>
<keyword evidence="6" id="KW-0560">Oxidoreductase</keyword>
<dbReference type="InterPro" id="IPR029903">
    <property type="entry name" value="RmlD-like-bd"/>
</dbReference>
<dbReference type="GO" id="GO:0005829">
    <property type="term" value="C:cytosol"/>
    <property type="evidence" value="ECO:0007669"/>
    <property type="project" value="TreeGrafter"/>
</dbReference>
<dbReference type="InterPro" id="IPR036291">
    <property type="entry name" value="NAD(P)-bd_dom_sf"/>
</dbReference>
<comment type="caution">
    <text evidence="8">The sequence shown here is derived from an EMBL/GenBank/DDBJ whole genome shotgun (WGS) entry which is preliminary data.</text>
</comment>
<keyword evidence="9" id="KW-1185">Reference proteome</keyword>
<reference evidence="8 9" key="1">
    <citation type="submission" date="2019-03" db="EMBL/GenBank/DDBJ databases">
        <title>Freshwater and sediment microbial communities from various areas in North America, analyzing microbe dynamics in response to fracking.</title>
        <authorList>
            <person name="Lamendella R."/>
        </authorList>
    </citation>
    <scope>NUCLEOTIDE SEQUENCE [LARGE SCALE GENOMIC DNA]</scope>
    <source>
        <strain evidence="8 9">1_TX</strain>
    </source>
</reference>
<comment type="pathway">
    <text evidence="1 6">Carbohydrate biosynthesis; dTDP-L-rhamnose biosynthesis.</text>
</comment>
<dbReference type="PANTHER" id="PTHR10491:SF4">
    <property type="entry name" value="METHIONINE ADENOSYLTRANSFERASE 2 SUBUNIT BETA"/>
    <property type="match status" value="1"/>
</dbReference>
<dbReference type="UniPathway" id="UPA00281"/>